<dbReference type="RefSeq" id="WP_059070879.1">
    <property type="nucleotide sequence ID" value="NZ_LNAL01000007.1"/>
</dbReference>
<dbReference type="SMART" id="SM01034">
    <property type="entry name" value="BLUF"/>
    <property type="match status" value="1"/>
</dbReference>
<dbReference type="OrthoDB" id="1122028at2"/>
<sequence length="141" mass="16331">MMYHIVYQSTAVEPFNSEPMQAMLEHSRRKNRRIGITGLLLYSNGNILQILEGEEPIVHELYKLIQHDVRHTNVITLADGPISQRMFSDWSMGFQDIADQDFKHILSCVEARQLPPTSRVEVDEPLLNLIKSFVEDEQPRL</sequence>
<dbReference type="InterPro" id="IPR036046">
    <property type="entry name" value="Acylphosphatase-like_dom_sf"/>
</dbReference>
<feature type="domain" description="BLUF" evidence="1">
    <location>
        <begin position="2"/>
        <end position="93"/>
    </location>
</feature>
<name>A0A9X0L462_SOLP1</name>
<dbReference type="InterPro" id="IPR007024">
    <property type="entry name" value="BLUF_domain"/>
</dbReference>
<dbReference type="AlphaFoldDB" id="A0A9X0L462"/>
<evidence type="ECO:0000313" key="2">
    <source>
        <dbReference type="EMBL" id="KUG07253.1"/>
    </source>
</evidence>
<evidence type="ECO:0000313" key="3">
    <source>
        <dbReference type="Proteomes" id="UP000054223"/>
    </source>
</evidence>
<organism evidence="2 3">
    <name type="scientific">Solirubrum puertoriconensis</name>
    <dbReference type="NCBI Taxonomy" id="1751427"/>
    <lineage>
        <taxon>Bacteria</taxon>
        <taxon>Pseudomonadati</taxon>
        <taxon>Bacteroidota</taxon>
        <taxon>Cytophagia</taxon>
        <taxon>Cytophagales</taxon>
    </lineage>
</organism>
<dbReference type="Pfam" id="PF04940">
    <property type="entry name" value="BLUF"/>
    <property type="match status" value="1"/>
</dbReference>
<dbReference type="SUPFAM" id="SSF54975">
    <property type="entry name" value="Acylphosphatase/BLUF domain-like"/>
    <property type="match status" value="1"/>
</dbReference>
<keyword evidence="3" id="KW-1185">Reference proteome</keyword>
<evidence type="ECO:0000259" key="1">
    <source>
        <dbReference type="PROSITE" id="PS50925"/>
    </source>
</evidence>
<protein>
    <recommendedName>
        <fullName evidence="1">BLUF domain-containing protein</fullName>
    </recommendedName>
</protein>
<accession>A0A9X0L462</accession>
<gene>
    <name evidence="2" type="ORF">ASU33_12840</name>
</gene>
<dbReference type="PROSITE" id="PS50925">
    <property type="entry name" value="BLUF"/>
    <property type="match status" value="1"/>
</dbReference>
<proteinExistence type="predicted"/>
<comment type="caution">
    <text evidence="2">The sequence shown here is derived from an EMBL/GenBank/DDBJ whole genome shotgun (WGS) entry which is preliminary data.</text>
</comment>
<dbReference type="GO" id="GO:0009882">
    <property type="term" value="F:blue light photoreceptor activity"/>
    <property type="evidence" value="ECO:0007669"/>
    <property type="project" value="InterPro"/>
</dbReference>
<dbReference type="EMBL" id="LNAL01000007">
    <property type="protein sequence ID" value="KUG07253.1"/>
    <property type="molecule type" value="Genomic_DNA"/>
</dbReference>
<dbReference type="Proteomes" id="UP000054223">
    <property type="component" value="Unassembled WGS sequence"/>
</dbReference>
<reference evidence="2 3" key="1">
    <citation type="submission" date="2015-11" db="EMBL/GenBank/DDBJ databases">
        <title>Solirubrum puertoriconensis gen. nov. an environmental bacteria isolated in Puerto Rico.</title>
        <authorList>
            <person name="Cuebas-Irizarry M.F."/>
            <person name="Montalvo-Rodriguez R."/>
        </authorList>
    </citation>
    <scope>NUCLEOTIDE SEQUENCE [LARGE SCALE GENOMIC DNA]</scope>
    <source>
        <strain evidence="2 3">MC1A</strain>
    </source>
</reference>
<dbReference type="Gene3D" id="3.30.70.100">
    <property type="match status" value="1"/>
</dbReference>
<dbReference type="GO" id="GO:0071949">
    <property type="term" value="F:FAD binding"/>
    <property type="evidence" value="ECO:0007669"/>
    <property type="project" value="InterPro"/>
</dbReference>